<dbReference type="PANTHER" id="PTHR46082:SF11">
    <property type="entry name" value="AAA+ ATPASE DOMAIN-CONTAINING PROTEIN-RELATED"/>
    <property type="match status" value="1"/>
</dbReference>
<evidence type="ECO:0000256" key="1">
    <source>
        <dbReference type="SAM" id="MobiDB-lite"/>
    </source>
</evidence>
<organism evidence="2 3">
    <name type="scientific">Aspergillus leporis</name>
    <dbReference type="NCBI Taxonomy" id="41062"/>
    <lineage>
        <taxon>Eukaryota</taxon>
        <taxon>Fungi</taxon>
        <taxon>Dikarya</taxon>
        <taxon>Ascomycota</taxon>
        <taxon>Pezizomycotina</taxon>
        <taxon>Eurotiomycetes</taxon>
        <taxon>Eurotiomycetidae</taxon>
        <taxon>Eurotiales</taxon>
        <taxon>Aspergillaceae</taxon>
        <taxon>Aspergillus</taxon>
        <taxon>Aspergillus subgen. Circumdati</taxon>
    </lineage>
</organism>
<dbReference type="OrthoDB" id="1577640at2759"/>
<feature type="region of interest" description="Disordered" evidence="1">
    <location>
        <begin position="184"/>
        <end position="209"/>
    </location>
</feature>
<sequence>MSPEPPTHWLRDSDVARRNRPTSSQDSACRRDYTIIAALPKELTTATAMIRRAHNIVVAPLPKGRVDPISATVVATRMMTTFSAGRFILMAGIGGWLPSRARLGGIVVNMAISAHPYSAVVQWDHGKVEKEGPLTALLPAIAILESRHALHGSRIPQLLGELARRRLSLAPGYTRCDNIEDPLLSRRDSDDPGKERCWHGDSPTDSSQQTCKARRIHYGLIASGNRVVKDAQFRDRLRKRLGLLNDFPSIVIRGISDYEDECKSKSEAWQEYAATVAAAYAKELLECVTP</sequence>
<evidence type="ECO:0000313" key="2">
    <source>
        <dbReference type="EMBL" id="KAB8070674.1"/>
    </source>
</evidence>
<feature type="region of interest" description="Disordered" evidence="1">
    <location>
        <begin position="1"/>
        <end position="27"/>
    </location>
</feature>
<accession>A0A5N5WTZ7</accession>
<gene>
    <name evidence="2" type="ORF">BDV29DRAFT_193912</name>
</gene>
<name>A0A5N5WTZ7_9EURO</name>
<reference evidence="2 3" key="1">
    <citation type="submission" date="2019-04" db="EMBL/GenBank/DDBJ databases">
        <title>Friends and foes A comparative genomics study of 23 Aspergillus species from section Flavi.</title>
        <authorList>
            <consortium name="DOE Joint Genome Institute"/>
            <person name="Kjaerbolling I."/>
            <person name="Vesth T."/>
            <person name="Frisvad J.C."/>
            <person name="Nybo J.L."/>
            <person name="Theobald S."/>
            <person name="Kildgaard S."/>
            <person name="Isbrandt T."/>
            <person name="Kuo A."/>
            <person name="Sato A."/>
            <person name="Lyhne E.K."/>
            <person name="Kogle M.E."/>
            <person name="Wiebenga A."/>
            <person name="Kun R.S."/>
            <person name="Lubbers R.J."/>
            <person name="Makela M.R."/>
            <person name="Barry K."/>
            <person name="Chovatia M."/>
            <person name="Clum A."/>
            <person name="Daum C."/>
            <person name="Haridas S."/>
            <person name="He G."/>
            <person name="LaButti K."/>
            <person name="Lipzen A."/>
            <person name="Mondo S."/>
            <person name="Riley R."/>
            <person name="Salamov A."/>
            <person name="Simmons B.A."/>
            <person name="Magnuson J.K."/>
            <person name="Henrissat B."/>
            <person name="Mortensen U.H."/>
            <person name="Larsen T.O."/>
            <person name="Devries R.P."/>
            <person name="Grigoriev I.V."/>
            <person name="Machida M."/>
            <person name="Baker S.E."/>
            <person name="Andersen M.R."/>
        </authorList>
    </citation>
    <scope>NUCLEOTIDE SEQUENCE [LARGE SCALE GENOMIC DNA]</scope>
    <source>
        <strain evidence="2 3">CBS 151.66</strain>
    </source>
</reference>
<evidence type="ECO:0000313" key="3">
    <source>
        <dbReference type="Proteomes" id="UP000326565"/>
    </source>
</evidence>
<dbReference type="PANTHER" id="PTHR46082">
    <property type="entry name" value="ATP/GTP-BINDING PROTEIN-RELATED"/>
    <property type="match status" value="1"/>
</dbReference>
<dbReference type="InterPro" id="IPR053137">
    <property type="entry name" value="NLR-like"/>
</dbReference>
<dbReference type="InterPro" id="IPR035994">
    <property type="entry name" value="Nucleoside_phosphorylase_sf"/>
</dbReference>
<proteinExistence type="predicted"/>
<dbReference type="GO" id="GO:0009116">
    <property type="term" value="P:nucleoside metabolic process"/>
    <property type="evidence" value="ECO:0007669"/>
    <property type="project" value="InterPro"/>
</dbReference>
<dbReference type="Gene3D" id="3.40.50.1580">
    <property type="entry name" value="Nucleoside phosphorylase domain"/>
    <property type="match status" value="1"/>
</dbReference>
<protein>
    <submittedName>
        <fullName evidence="2">Nucleoside phosphorylase domain-containing protein</fullName>
    </submittedName>
</protein>
<keyword evidence="3" id="KW-1185">Reference proteome</keyword>
<dbReference type="EMBL" id="ML732295">
    <property type="protein sequence ID" value="KAB8070674.1"/>
    <property type="molecule type" value="Genomic_DNA"/>
</dbReference>
<dbReference type="Proteomes" id="UP000326565">
    <property type="component" value="Unassembled WGS sequence"/>
</dbReference>
<dbReference type="AlphaFoldDB" id="A0A5N5WTZ7"/>
<dbReference type="SUPFAM" id="SSF53167">
    <property type="entry name" value="Purine and uridine phosphorylases"/>
    <property type="match status" value="1"/>
</dbReference>
<feature type="compositionally biased region" description="Basic and acidic residues" evidence="1">
    <location>
        <begin position="184"/>
        <end position="199"/>
    </location>
</feature>
<dbReference type="GO" id="GO:0003824">
    <property type="term" value="F:catalytic activity"/>
    <property type="evidence" value="ECO:0007669"/>
    <property type="project" value="InterPro"/>
</dbReference>